<sequence>MKQIFKKSLYTIMSCFALYPSFTYAIESCSDIGETPPSSVNEYIKANVDFITVGGNNPYTGNALYNNGRMTKAVKVEAEGKFYYDPDDKDVYCKFDMNGTQFSYYVKLGLYEEGLNNSDYLDDLKDIEGFNYDMEEAGKDGRTYEHNLDQNGVMRIANQKSNRSDMTSTFYVEYDSDDALGVYHLCAYTVDNGGEVTNFSNCNSNSADQNLQQRELIIMDGEYRSDFNDMDIETFDNEICDSGGDCSVYIDDLGRDFETQVNTIANSFEIYRPIASKANLFRGYDSENYIDNDYVACTEYSNYHCHDDHSKDNVRLYTRIVGKTTGDGRAIIKAVNDGGSDDGHEIRVDSPLNEPSDSKGYFALAITTYDFDEESFSIEEPNYDFPCARKDPAYQIINSGTLTDDYGNQFKLEFKLTGSDDTGCVNRTGDPTLTNLD</sequence>
<keyword evidence="1" id="KW-0732">Signal</keyword>
<dbReference type="EMBL" id="ABNSCA010000003">
    <property type="protein sequence ID" value="ELN6932323.1"/>
    <property type="molecule type" value="Genomic_DNA"/>
</dbReference>
<proteinExistence type="predicted"/>
<name>A0AAI9CR62_9VIBR</name>
<evidence type="ECO:0000256" key="1">
    <source>
        <dbReference type="SAM" id="SignalP"/>
    </source>
</evidence>
<comment type="caution">
    <text evidence="2">The sequence shown here is derived from an EMBL/GenBank/DDBJ whole genome shotgun (WGS) entry which is preliminary data.</text>
</comment>
<reference evidence="2" key="1">
    <citation type="submission" date="2023-10" db="EMBL/GenBank/DDBJ databases">
        <authorList>
            <consortium name="PulseNet: The National Subtyping Network for Foodborne Disease Surveillance"/>
        </authorList>
    </citation>
    <scope>NUCLEOTIDE SEQUENCE</scope>
    <source>
        <strain evidence="2">PNUSAV004886</strain>
    </source>
</reference>
<dbReference type="AlphaFoldDB" id="A0AAI9CR62"/>
<organism evidence="2 3">
    <name type="scientific">Vibrio navarrensis</name>
    <dbReference type="NCBI Taxonomy" id="29495"/>
    <lineage>
        <taxon>Bacteria</taxon>
        <taxon>Pseudomonadati</taxon>
        <taxon>Pseudomonadota</taxon>
        <taxon>Gammaproteobacteria</taxon>
        <taxon>Vibrionales</taxon>
        <taxon>Vibrionaceae</taxon>
        <taxon>Vibrio</taxon>
    </lineage>
</organism>
<gene>
    <name evidence="2" type="ORF">RZY48_001710</name>
</gene>
<feature type="signal peptide" evidence="1">
    <location>
        <begin position="1"/>
        <end position="25"/>
    </location>
</feature>
<dbReference type="Proteomes" id="UP001253463">
    <property type="component" value="Unassembled WGS sequence"/>
</dbReference>
<feature type="chain" id="PRO_5042513143" evidence="1">
    <location>
        <begin position="26"/>
        <end position="437"/>
    </location>
</feature>
<protein>
    <submittedName>
        <fullName evidence="2">Uncharacterized protein</fullName>
    </submittedName>
</protein>
<accession>A0AAI9CR62</accession>
<evidence type="ECO:0000313" key="3">
    <source>
        <dbReference type="Proteomes" id="UP001253463"/>
    </source>
</evidence>
<evidence type="ECO:0000313" key="2">
    <source>
        <dbReference type="EMBL" id="ELN6932323.1"/>
    </source>
</evidence>